<reference evidence="9" key="1">
    <citation type="journal article" date="2011" name="Nat. Genet.">
        <title>The Arabidopsis lyrata genome sequence and the basis of rapid genome size change.</title>
        <authorList>
            <person name="Hu T.T."/>
            <person name="Pattyn P."/>
            <person name="Bakker E.G."/>
            <person name="Cao J."/>
            <person name="Cheng J.-F."/>
            <person name="Clark R.M."/>
            <person name="Fahlgren N."/>
            <person name="Fawcett J.A."/>
            <person name="Grimwood J."/>
            <person name="Gundlach H."/>
            <person name="Haberer G."/>
            <person name="Hollister J.D."/>
            <person name="Ossowski S."/>
            <person name="Ottilar R.P."/>
            <person name="Salamov A.A."/>
            <person name="Schneeberger K."/>
            <person name="Spannagl M."/>
            <person name="Wang X."/>
            <person name="Yang L."/>
            <person name="Nasrallah M.E."/>
            <person name="Bergelson J."/>
            <person name="Carrington J.C."/>
            <person name="Gaut B.S."/>
            <person name="Schmutz J."/>
            <person name="Mayer K.F.X."/>
            <person name="Van de Peer Y."/>
            <person name="Grigoriev I.V."/>
            <person name="Nordborg M."/>
            <person name="Weigel D."/>
            <person name="Guo Y.-L."/>
        </authorList>
    </citation>
    <scope>NUCLEOTIDE SEQUENCE [LARGE SCALE GENOMIC DNA]</scope>
    <source>
        <strain evidence="9">cv. MN47</strain>
    </source>
</reference>
<evidence type="ECO:0000256" key="6">
    <source>
        <dbReference type="ARBA" id="ARBA00040451"/>
    </source>
</evidence>
<dbReference type="SUPFAM" id="SSF74788">
    <property type="entry name" value="Cullin repeat-like"/>
    <property type="match status" value="2"/>
</dbReference>
<dbReference type="FunFam" id="1.20.1310.10:FF:000014">
    <property type="entry name" value="Cullin 5"/>
    <property type="match status" value="1"/>
</dbReference>
<dbReference type="InterPro" id="IPR001373">
    <property type="entry name" value="Cullin_N"/>
</dbReference>
<protein>
    <recommendedName>
        <fullName evidence="6">Cullin-5</fullName>
    </recommendedName>
</protein>
<keyword evidence="3" id="KW-1017">Isopeptide bond</keyword>
<evidence type="ECO:0000256" key="5">
    <source>
        <dbReference type="ARBA" id="ARBA00022843"/>
    </source>
</evidence>
<sequence>MAQQTEIKFEEGWSFLEKGVTKMIRILEGEPEPPFESNQYMNLYTTAYSMCTQKPDYSAQIYDKYREMIEDYVTQTVLPSLREKHDEYMLRELVKRWDNHKVLVRWFIRFFNYIDRYYVIRRKVQSLREVGLTCFNNLVYREMQSTATEAVIALFHKEREGEQIDRELVKNVLDVYVENGLGTMKKYEEDFESFMLQDTASYYSRKASKWIKGDSCPAYMLKACLRLCFHSIQESKYILTFIIFYCIQSEECLKRERERVTHYLHSSTEPKLVEKVQNELLVVVAKQLLENESSGCCALLRDKKMDDLSRMYMLYCPIPQSLEHVADLFKQHITTEGYTLMKQADDAANKQLLIELHDKFMVFVTECFENHSLFNKALKEAFEILSNKTVAGISNDLQQFAIIS</sequence>
<feature type="domain" description="Cullin N-terminal" evidence="7">
    <location>
        <begin position="244"/>
        <end position="390"/>
    </location>
</feature>
<dbReference type="FunFam" id="1.20.1310.10:FF:000021">
    <property type="entry name" value="Cullin-1, putative"/>
    <property type="match status" value="1"/>
</dbReference>
<evidence type="ECO:0000256" key="4">
    <source>
        <dbReference type="ARBA" id="ARBA00022786"/>
    </source>
</evidence>
<evidence type="ECO:0000313" key="9">
    <source>
        <dbReference type="Proteomes" id="UP000008694"/>
    </source>
</evidence>
<feature type="domain" description="Cullin N-terminal" evidence="7">
    <location>
        <begin position="13"/>
        <end position="227"/>
    </location>
</feature>
<evidence type="ECO:0000259" key="7">
    <source>
        <dbReference type="Pfam" id="PF00888"/>
    </source>
</evidence>
<gene>
    <name evidence="8" type="ORF">ARALYDRAFT_338392</name>
</gene>
<dbReference type="Proteomes" id="UP000008694">
    <property type="component" value="Unassembled WGS sequence"/>
</dbReference>
<dbReference type="GO" id="GO:0031625">
    <property type="term" value="F:ubiquitin protein ligase binding"/>
    <property type="evidence" value="ECO:0007669"/>
    <property type="project" value="InterPro"/>
</dbReference>
<organism evidence="9">
    <name type="scientific">Arabidopsis lyrata subsp. lyrata</name>
    <name type="common">Lyre-leaved rock-cress</name>
    <dbReference type="NCBI Taxonomy" id="81972"/>
    <lineage>
        <taxon>Eukaryota</taxon>
        <taxon>Viridiplantae</taxon>
        <taxon>Streptophyta</taxon>
        <taxon>Embryophyta</taxon>
        <taxon>Tracheophyta</taxon>
        <taxon>Spermatophyta</taxon>
        <taxon>Magnoliopsida</taxon>
        <taxon>eudicotyledons</taxon>
        <taxon>Gunneridae</taxon>
        <taxon>Pentapetalae</taxon>
        <taxon>rosids</taxon>
        <taxon>malvids</taxon>
        <taxon>Brassicales</taxon>
        <taxon>Brassicaceae</taxon>
        <taxon>Camelineae</taxon>
        <taxon>Arabidopsis</taxon>
    </lineage>
</organism>
<dbReference type="Pfam" id="PF00888">
    <property type="entry name" value="Cullin"/>
    <property type="match status" value="2"/>
</dbReference>
<evidence type="ECO:0000256" key="1">
    <source>
        <dbReference type="ARBA" id="ARBA00004906"/>
    </source>
</evidence>
<dbReference type="GO" id="GO:0006511">
    <property type="term" value="P:ubiquitin-dependent protein catabolic process"/>
    <property type="evidence" value="ECO:0007669"/>
    <property type="project" value="InterPro"/>
</dbReference>
<dbReference type="PANTHER" id="PTHR11932">
    <property type="entry name" value="CULLIN"/>
    <property type="match status" value="1"/>
</dbReference>
<accession>D7KXQ7</accession>
<keyword evidence="9" id="KW-1185">Reference proteome</keyword>
<dbReference type="Gramene" id="fgenesh1_pg.C_scaffold_2000491">
    <property type="protein sequence ID" value="fgenesh1_pg.C_scaffold_2000491"/>
    <property type="gene ID" value="fgenesh1_pg.C_scaffold_2000491"/>
</dbReference>
<name>D7KXQ7_ARALL</name>
<dbReference type="AlphaFoldDB" id="D7KXQ7"/>
<evidence type="ECO:0000256" key="2">
    <source>
        <dbReference type="ARBA" id="ARBA00006019"/>
    </source>
</evidence>
<dbReference type="InterPro" id="IPR016159">
    <property type="entry name" value="Cullin_repeat-like_dom_sf"/>
</dbReference>
<dbReference type="STRING" id="81972.D7KXQ7"/>
<evidence type="ECO:0000256" key="3">
    <source>
        <dbReference type="ARBA" id="ARBA00022499"/>
    </source>
</evidence>
<evidence type="ECO:0000313" key="8">
    <source>
        <dbReference type="EMBL" id="EFH64434.1"/>
    </source>
</evidence>
<comment type="similarity">
    <text evidence="2">Belongs to the cullin family.</text>
</comment>
<dbReference type="EMBL" id="GL348714">
    <property type="protein sequence ID" value="EFH64434.1"/>
    <property type="molecule type" value="Genomic_DNA"/>
</dbReference>
<dbReference type="InterPro" id="IPR045093">
    <property type="entry name" value="Cullin"/>
</dbReference>
<keyword evidence="5" id="KW-0832">Ubl conjugation</keyword>
<dbReference type="HOGENOM" id="CLU_004747_2_1_1"/>
<dbReference type="Gene3D" id="1.20.1310.10">
    <property type="entry name" value="Cullin Repeats"/>
    <property type="match status" value="3"/>
</dbReference>
<dbReference type="eggNOG" id="KOG2166">
    <property type="taxonomic scope" value="Eukaryota"/>
</dbReference>
<proteinExistence type="inferred from homology"/>
<keyword evidence="4" id="KW-0833">Ubl conjugation pathway</keyword>
<comment type="pathway">
    <text evidence="1">Protein modification; protein ubiquitination.</text>
</comment>